<dbReference type="RefSeq" id="WP_211862730.1">
    <property type="nucleotide sequence ID" value="NZ_JAAEDM010000037.1"/>
</dbReference>
<proteinExistence type="inferred from homology"/>
<organism evidence="3 4">
    <name type="scientific">Neoroseomonas soli</name>
    <dbReference type="NCBI Taxonomy" id="1081025"/>
    <lineage>
        <taxon>Bacteria</taxon>
        <taxon>Pseudomonadati</taxon>
        <taxon>Pseudomonadota</taxon>
        <taxon>Alphaproteobacteria</taxon>
        <taxon>Acetobacterales</taxon>
        <taxon>Acetobacteraceae</taxon>
        <taxon>Neoroseomonas</taxon>
    </lineage>
</organism>
<feature type="chain" id="PRO_5040919002" evidence="2">
    <location>
        <begin position="25"/>
        <end position="326"/>
    </location>
</feature>
<reference evidence="3" key="1">
    <citation type="submission" date="2020-01" db="EMBL/GenBank/DDBJ databases">
        <authorList>
            <person name="Rat A."/>
        </authorList>
    </citation>
    <scope>NUCLEOTIDE SEQUENCE</scope>
    <source>
        <strain evidence="3">LMG 31231</strain>
    </source>
</reference>
<dbReference type="PROSITE" id="PS51318">
    <property type="entry name" value="TAT"/>
    <property type="match status" value="1"/>
</dbReference>
<evidence type="ECO:0000256" key="1">
    <source>
        <dbReference type="ARBA" id="ARBA00006987"/>
    </source>
</evidence>
<comment type="similarity">
    <text evidence="1">Belongs to the UPF0065 (bug) family.</text>
</comment>
<dbReference type="PIRSF" id="PIRSF017082">
    <property type="entry name" value="YflP"/>
    <property type="match status" value="1"/>
</dbReference>
<feature type="signal peptide" evidence="2">
    <location>
        <begin position="1"/>
        <end position="24"/>
    </location>
</feature>
<gene>
    <name evidence="3" type="ORF">GXW76_14110</name>
</gene>
<dbReference type="Gene3D" id="3.40.190.150">
    <property type="entry name" value="Bordetella uptake gene, domain 1"/>
    <property type="match status" value="1"/>
</dbReference>
<protein>
    <submittedName>
        <fullName evidence="3">Tripartite tricarboxylate transporter substrate binding protein</fullName>
    </submittedName>
</protein>
<dbReference type="SUPFAM" id="SSF53850">
    <property type="entry name" value="Periplasmic binding protein-like II"/>
    <property type="match status" value="1"/>
</dbReference>
<accession>A0A9X9WYT4</accession>
<dbReference type="Proteomes" id="UP001138751">
    <property type="component" value="Unassembled WGS sequence"/>
</dbReference>
<dbReference type="EMBL" id="JAAEDM010000037">
    <property type="protein sequence ID" value="MBR0672313.1"/>
    <property type="molecule type" value="Genomic_DNA"/>
</dbReference>
<evidence type="ECO:0000256" key="2">
    <source>
        <dbReference type="SAM" id="SignalP"/>
    </source>
</evidence>
<dbReference type="CDD" id="cd07012">
    <property type="entry name" value="PBP2_Bug_TTT"/>
    <property type="match status" value="1"/>
</dbReference>
<keyword evidence="4" id="KW-1185">Reference proteome</keyword>
<name>A0A9X9WYT4_9PROT</name>
<evidence type="ECO:0000313" key="4">
    <source>
        <dbReference type="Proteomes" id="UP001138751"/>
    </source>
</evidence>
<dbReference type="Pfam" id="PF03401">
    <property type="entry name" value="TctC"/>
    <property type="match status" value="1"/>
</dbReference>
<dbReference type="Gene3D" id="3.40.190.10">
    <property type="entry name" value="Periplasmic binding protein-like II"/>
    <property type="match status" value="1"/>
</dbReference>
<reference evidence="3" key="2">
    <citation type="journal article" date="2021" name="Syst. Appl. Microbiol.">
        <title>Roseomonas hellenica sp. nov., isolated from roots of wild-growing Alkanna tinctoria.</title>
        <authorList>
            <person name="Rat A."/>
            <person name="Naranjo H.D."/>
            <person name="Lebbe L."/>
            <person name="Cnockaert M."/>
            <person name="Krigas N."/>
            <person name="Grigoriadou K."/>
            <person name="Maloupa E."/>
            <person name="Willems A."/>
        </authorList>
    </citation>
    <scope>NUCLEOTIDE SEQUENCE</scope>
    <source>
        <strain evidence="3">LMG 31231</strain>
    </source>
</reference>
<dbReference type="AlphaFoldDB" id="A0A9X9WYT4"/>
<dbReference type="InterPro" id="IPR005064">
    <property type="entry name" value="BUG"/>
</dbReference>
<dbReference type="PANTHER" id="PTHR42928">
    <property type="entry name" value="TRICARBOXYLATE-BINDING PROTEIN"/>
    <property type="match status" value="1"/>
</dbReference>
<dbReference type="InterPro" id="IPR006311">
    <property type="entry name" value="TAT_signal"/>
</dbReference>
<dbReference type="InterPro" id="IPR042100">
    <property type="entry name" value="Bug_dom1"/>
</dbReference>
<keyword evidence="2" id="KW-0732">Signal</keyword>
<evidence type="ECO:0000313" key="3">
    <source>
        <dbReference type="EMBL" id="MBR0672313.1"/>
    </source>
</evidence>
<comment type="caution">
    <text evidence="3">The sequence shown here is derived from an EMBL/GenBank/DDBJ whole genome shotgun (WGS) entry which is preliminary data.</text>
</comment>
<sequence>MTTRRTLLGALATAPVLATLPAAAQDGPFPNRPIRILLAFAPGGGTDLIARTVATAMQGVLGQPVVVENRPGAGGNIATEAAATSRPDGYTVLMGNHGPMSVNVSLFRNMRIDPERALEPIGLVADAPLVVVVGPKSRAQNLQELLAEIRAGNGQTTYGSASNGSASHLAAALMLQMAGLQAEHVPFRGAGPALTDVVAGHLHFMITTLPSVVGLINGGQVRPIAVTGETRIAVLPEVPTVAEAGVPGYKATAWYGLLVPRGTPEPVRARLFAAMREALANPDVIRRLRDEGAEPSNLDGEGFARLIRWERERWAQVIRQANITVD</sequence>
<dbReference type="PANTHER" id="PTHR42928:SF5">
    <property type="entry name" value="BLR1237 PROTEIN"/>
    <property type="match status" value="1"/>
</dbReference>